<proteinExistence type="inferred from homology"/>
<keyword evidence="4" id="KW-0472">Membrane</keyword>
<dbReference type="GO" id="GO:0016757">
    <property type="term" value="F:glycosyltransferase activity"/>
    <property type="evidence" value="ECO:0007669"/>
    <property type="project" value="UniProtKB-KW"/>
</dbReference>
<keyword evidence="6" id="KW-1185">Reference proteome</keyword>
<accession>A0A4Q9GRN2</accession>
<evidence type="ECO:0000313" key="5">
    <source>
        <dbReference type="EMBL" id="TBN57301.1"/>
    </source>
</evidence>
<dbReference type="InterPro" id="IPR029044">
    <property type="entry name" value="Nucleotide-diphossugar_trans"/>
</dbReference>
<evidence type="ECO:0000256" key="1">
    <source>
        <dbReference type="ARBA" id="ARBA00006739"/>
    </source>
</evidence>
<dbReference type="Proteomes" id="UP000294194">
    <property type="component" value="Unassembled WGS sequence"/>
</dbReference>
<dbReference type="SUPFAM" id="SSF53448">
    <property type="entry name" value="Nucleotide-diphospho-sugar transferases"/>
    <property type="match status" value="1"/>
</dbReference>
<feature type="transmembrane region" description="Helical" evidence="4">
    <location>
        <begin position="417"/>
        <end position="436"/>
    </location>
</feature>
<evidence type="ECO:0000313" key="6">
    <source>
        <dbReference type="Proteomes" id="UP000294194"/>
    </source>
</evidence>
<feature type="transmembrane region" description="Helical" evidence="4">
    <location>
        <begin position="307"/>
        <end position="336"/>
    </location>
</feature>
<protein>
    <submittedName>
        <fullName evidence="5">Glycosyltransferase family 2 protein</fullName>
    </submittedName>
</protein>
<feature type="transmembrane region" description="Helical" evidence="4">
    <location>
        <begin position="378"/>
        <end position="397"/>
    </location>
</feature>
<organism evidence="5 6">
    <name type="scientific">Glaciihabitans arcticus</name>
    <dbReference type="NCBI Taxonomy" id="2668039"/>
    <lineage>
        <taxon>Bacteria</taxon>
        <taxon>Bacillati</taxon>
        <taxon>Actinomycetota</taxon>
        <taxon>Actinomycetes</taxon>
        <taxon>Micrococcales</taxon>
        <taxon>Microbacteriaceae</taxon>
        <taxon>Glaciihabitans</taxon>
    </lineage>
</organism>
<dbReference type="RefSeq" id="WP_130981412.1">
    <property type="nucleotide sequence ID" value="NZ_SISG01000001.1"/>
</dbReference>
<dbReference type="CDD" id="cd06423">
    <property type="entry name" value="CESA_like"/>
    <property type="match status" value="1"/>
</dbReference>
<dbReference type="Gene3D" id="3.90.550.10">
    <property type="entry name" value="Spore Coat Polysaccharide Biosynthesis Protein SpsA, Chain A"/>
    <property type="match status" value="1"/>
</dbReference>
<dbReference type="AlphaFoldDB" id="A0A4Q9GRN2"/>
<dbReference type="EMBL" id="SISG01000001">
    <property type="protein sequence ID" value="TBN57301.1"/>
    <property type="molecule type" value="Genomic_DNA"/>
</dbReference>
<comment type="caution">
    <text evidence="5">The sequence shown here is derived from an EMBL/GenBank/DDBJ whole genome shotgun (WGS) entry which is preliminary data.</text>
</comment>
<keyword evidence="4" id="KW-1133">Transmembrane helix</keyword>
<dbReference type="PANTHER" id="PTHR43630:SF1">
    <property type="entry name" value="POLY-BETA-1,6-N-ACETYL-D-GLUCOSAMINE SYNTHASE"/>
    <property type="match status" value="1"/>
</dbReference>
<reference evidence="6" key="1">
    <citation type="submission" date="2019-02" db="EMBL/GenBank/DDBJ databases">
        <title>Glaciihabitans arcticus sp. nov., a psychrotolerant bacterium isolated from polar soil.</title>
        <authorList>
            <person name="Dahal R.H."/>
        </authorList>
    </citation>
    <scope>NUCLEOTIDE SEQUENCE [LARGE SCALE GENOMIC DNA]</scope>
    <source>
        <strain evidence="6">RP-3-7</strain>
    </source>
</reference>
<gene>
    <name evidence="5" type="ORF">EYE40_07765</name>
</gene>
<name>A0A4Q9GRN2_9MICO</name>
<evidence type="ECO:0000256" key="3">
    <source>
        <dbReference type="ARBA" id="ARBA00022679"/>
    </source>
</evidence>
<evidence type="ECO:0000256" key="2">
    <source>
        <dbReference type="ARBA" id="ARBA00022676"/>
    </source>
</evidence>
<sequence>MTGWQLALEIFLLVLVATGAIPVIAGALSFAAIPFHAFKNHYGKASPYTPRVAIVIPAWNEGAVIAASVDRLMSLDYPLDRLRIFVVDDASTDNTPDVVRSKVEQYPGNIVHLRRQTGGEGKAHTLNHGIRVILEDDWMEALLVMDADVIYQPDSLRRMTRHLADPKVGAVSAYIREGSADKNYLTRFIGLEYVLSQPAARRAQNVLGAQACLAGGAQLHTRENLLAIGGQIDTSSLAEDTITTFETQLHGREVVFEPLAVVLAEEPGSIDALWKQRLRWARGNVSVTARYSKIWFRPSKVHNLGSISFGLVWFSLWLLPIAMILSSIGLVGLLLLHSALATAIFNSLWIAAAVTFAFTLAFAVQLDVPLTSRAWREVITFPGLISMLVIASAFFPGVVEVWVPSLFGMHLTETGEFIFRIFLYAWISLSMLGAWLARRIERTWIGRFLSPALIYLVGYGSLLCAITFDSYIKEIRGAEAKWDKTEKTGRVAV</sequence>
<comment type="similarity">
    <text evidence="1">Belongs to the glycosyltransferase 2 family.</text>
</comment>
<evidence type="ECO:0000256" key="4">
    <source>
        <dbReference type="SAM" id="Phobius"/>
    </source>
</evidence>
<dbReference type="PANTHER" id="PTHR43630">
    <property type="entry name" value="POLY-BETA-1,6-N-ACETYL-D-GLUCOSAMINE SYNTHASE"/>
    <property type="match status" value="1"/>
</dbReference>
<dbReference type="Pfam" id="PF13641">
    <property type="entry name" value="Glyco_tranf_2_3"/>
    <property type="match status" value="1"/>
</dbReference>
<feature type="transmembrane region" description="Helical" evidence="4">
    <location>
        <begin position="448"/>
        <end position="468"/>
    </location>
</feature>
<feature type="transmembrane region" description="Helical" evidence="4">
    <location>
        <begin position="348"/>
        <end position="366"/>
    </location>
</feature>
<keyword evidence="3 5" id="KW-0808">Transferase</keyword>
<keyword evidence="4" id="KW-0812">Transmembrane</keyword>
<feature type="transmembrane region" description="Helical" evidence="4">
    <location>
        <begin position="6"/>
        <end position="33"/>
    </location>
</feature>
<keyword evidence="2" id="KW-0328">Glycosyltransferase</keyword>